<feature type="domain" description="Capsule biosynthesis GfcC-like C-terminal" evidence="1">
    <location>
        <begin position="157"/>
        <end position="234"/>
    </location>
</feature>
<dbReference type="Pfam" id="PF06251">
    <property type="entry name" value="Caps_syn_GfcC_C"/>
    <property type="match status" value="1"/>
</dbReference>
<dbReference type="Proteomes" id="UP000018211">
    <property type="component" value="Unassembled WGS sequence"/>
</dbReference>
<dbReference type="Gene3D" id="3.10.560.10">
    <property type="entry name" value="Outer membrane lipoprotein wza domain like"/>
    <property type="match status" value="1"/>
</dbReference>
<protein>
    <recommendedName>
        <fullName evidence="5">Capsule biosynthesis GfcC-like C-terminal domain-containing protein</fullName>
    </recommendedName>
</protein>
<evidence type="ECO:0000313" key="3">
    <source>
        <dbReference type="EMBL" id="CCO48243.1"/>
    </source>
</evidence>
<dbReference type="Gene3D" id="3.10.20.700">
    <property type="match status" value="1"/>
</dbReference>
<evidence type="ECO:0000259" key="2">
    <source>
        <dbReference type="Pfam" id="PF20616"/>
    </source>
</evidence>
<evidence type="ECO:0008006" key="5">
    <source>
        <dbReference type="Google" id="ProtNLM"/>
    </source>
</evidence>
<gene>
    <name evidence="3" type="ORF">VIBNISOn1_480042</name>
</gene>
<dbReference type="RefSeq" id="WP_022612788.1">
    <property type="nucleotide sequence ID" value="NZ_LK391965.1"/>
</dbReference>
<dbReference type="InterPro" id="IPR010425">
    <property type="entry name" value="Caps_synth_GfcC-like_C"/>
</dbReference>
<proteinExistence type="predicted"/>
<dbReference type="EMBL" id="CAOF01000140">
    <property type="protein sequence ID" value="CCO48243.1"/>
    <property type="molecule type" value="Genomic_DNA"/>
</dbReference>
<organism evidence="3 4">
    <name type="scientific">Vibrio nigripulchritudo SOn1</name>
    <dbReference type="NCBI Taxonomy" id="1238450"/>
    <lineage>
        <taxon>Bacteria</taxon>
        <taxon>Pseudomonadati</taxon>
        <taxon>Pseudomonadota</taxon>
        <taxon>Gammaproteobacteria</taxon>
        <taxon>Vibrionales</taxon>
        <taxon>Vibrionaceae</taxon>
        <taxon>Vibrio</taxon>
    </lineage>
</organism>
<reference evidence="3 4" key="1">
    <citation type="journal article" date="2013" name="ISME J.">
        <title>Comparative genomics of pathogenic lineages of Vibrio nigripulchritudo identifies virulence-associated traits.</title>
        <authorList>
            <person name="Goudenege D."/>
            <person name="Labreuche Y."/>
            <person name="Krin E."/>
            <person name="Ansquer D."/>
            <person name="Mangenot S."/>
            <person name="Calteau A."/>
            <person name="Medigue C."/>
            <person name="Mazel D."/>
            <person name="Polz M.F."/>
            <person name="Le Roux F."/>
        </authorList>
    </citation>
    <scope>NUCLEOTIDE SEQUENCE [LARGE SCALE GENOMIC DNA]</scope>
    <source>
        <strain evidence="3 4">SOn1</strain>
    </source>
</reference>
<comment type="caution">
    <text evidence="3">The sequence shown here is derived from an EMBL/GenBank/DDBJ whole genome shotgun (WGS) entry which is preliminary data.</text>
</comment>
<name>A0AAV2VV20_9VIBR</name>
<dbReference type="AlphaFoldDB" id="A0AAV2VV20"/>
<feature type="domain" description="Capsule biosynthesis GfcC-like N-terminal" evidence="2">
    <location>
        <begin position="28"/>
        <end position="143"/>
    </location>
</feature>
<accession>A0AAV2VV20</accession>
<evidence type="ECO:0000313" key="4">
    <source>
        <dbReference type="Proteomes" id="UP000018211"/>
    </source>
</evidence>
<sequence>MKILYYLLRSISFVLLFVLSTKVIAHQLTVHLPEQQLNLNYMVPARLSQIISDTQAQTTDNLFFPAAVLASHSKQKEVATLRHSISKQLTRNNSDDSSKVLNQLTNFRYVGREWVSTDFDELRLKAELNPMLSGRYDLYVSPRKNTVEILGYVKNSESLPMASSQDLIHYLDSVEALTSGDLDELYIIHSDGTVIKTQLGYWQPKRYYLSPGAKIFVGSKNNPNLNKEIAELLRYAVEKP</sequence>
<dbReference type="InterPro" id="IPR046459">
    <property type="entry name" value="Caps_syn_GfcC_N"/>
</dbReference>
<evidence type="ECO:0000259" key="1">
    <source>
        <dbReference type="Pfam" id="PF06251"/>
    </source>
</evidence>
<dbReference type="Pfam" id="PF20616">
    <property type="entry name" value="Caps_syn_GfcC_N"/>
    <property type="match status" value="1"/>
</dbReference>